<comment type="caution">
    <text evidence="1">The sequence shown here is derived from an EMBL/GenBank/DDBJ whole genome shotgun (WGS) entry which is preliminary data.</text>
</comment>
<dbReference type="EMBL" id="JALBCA010000015">
    <property type="protein sequence ID" value="KAI2390833.1"/>
    <property type="molecule type" value="Genomic_DNA"/>
</dbReference>
<sequence length="180" mass="20098">MENKSAHPQDYMRALKNMIKEDELEELLKVSTPIFLFGPLMLPQMLKSVTDAQPSLDIATSMTQACLPGYELWVFEGADIPVVRASGKLGQSVDGLVVFGLSAEQRNWIYEFEAENAKHLTPVSVEICTRDGVLRTIDAATFVWKGRMDGLVSTGAKSWKIDTFLQSELYQNATRKYSSS</sequence>
<protein>
    <submittedName>
        <fullName evidence="1">Uncharacterized protein</fullName>
    </submittedName>
</protein>
<gene>
    <name evidence="1" type="ORF">LOY88_001420</name>
</gene>
<organism evidence="1">
    <name type="scientific">Ophidiomyces ophidiicola</name>
    <dbReference type="NCBI Taxonomy" id="1387563"/>
    <lineage>
        <taxon>Eukaryota</taxon>
        <taxon>Fungi</taxon>
        <taxon>Dikarya</taxon>
        <taxon>Ascomycota</taxon>
        <taxon>Pezizomycotina</taxon>
        <taxon>Eurotiomycetes</taxon>
        <taxon>Eurotiomycetidae</taxon>
        <taxon>Onygenales</taxon>
        <taxon>Onygenaceae</taxon>
        <taxon>Ophidiomyces</taxon>
    </lineage>
</organism>
<name>A0ACB8V2B9_9EURO</name>
<proteinExistence type="predicted"/>
<reference evidence="1" key="1">
    <citation type="journal article" date="2022" name="bioRxiv">
        <title>Population genetic analysis of Ophidiomyces ophidiicola, the causative agent of snake fungal disease, indicates recent introductions to the USA.</title>
        <authorList>
            <person name="Ladner J.T."/>
            <person name="Palmer J.M."/>
            <person name="Ettinger C.L."/>
            <person name="Stajich J.E."/>
            <person name="Farrell T.M."/>
            <person name="Glorioso B.M."/>
            <person name="Lawson B."/>
            <person name="Price S.J."/>
            <person name="Stengle A.G."/>
            <person name="Grear D.A."/>
            <person name="Lorch J.M."/>
        </authorList>
    </citation>
    <scope>NUCLEOTIDE SEQUENCE</scope>
    <source>
        <strain evidence="1">NWHC 24266-5</strain>
    </source>
</reference>
<evidence type="ECO:0000313" key="1">
    <source>
        <dbReference type="EMBL" id="KAI2390833.1"/>
    </source>
</evidence>
<accession>A0ACB8V2B9</accession>